<dbReference type="CDD" id="cd06530">
    <property type="entry name" value="S26_SPase_I"/>
    <property type="match status" value="1"/>
</dbReference>
<protein>
    <recommendedName>
        <fullName evidence="4 8">Signal peptidase I</fullName>
        <ecNumber evidence="4 8">3.4.21.89</ecNumber>
    </recommendedName>
</protein>
<dbReference type="InterPro" id="IPR019758">
    <property type="entry name" value="Pept_S26A_signal_pept_1_CS"/>
</dbReference>
<evidence type="ECO:0000256" key="7">
    <source>
        <dbReference type="PIRSR" id="PIRSR600223-1"/>
    </source>
</evidence>
<evidence type="ECO:0000313" key="10">
    <source>
        <dbReference type="EMBL" id="PWJ15232.1"/>
    </source>
</evidence>
<feature type="active site" evidence="7">
    <location>
        <position position="36"/>
    </location>
</feature>
<name>A0A315Y496_RUMFL</name>
<dbReference type="AlphaFoldDB" id="A0A315Y496"/>
<dbReference type="PROSITE" id="PS00501">
    <property type="entry name" value="SPASE_I_1"/>
    <property type="match status" value="1"/>
</dbReference>
<evidence type="ECO:0000256" key="2">
    <source>
        <dbReference type="ARBA" id="ARBA00004401"/>
    </source>
</evidence>
<dbReference type="GO" id="GO:0009003">
    <property type="term" value="F:signal peptidase activity"/>
    <property type="evidence" value="ECO:0007669"/>
    <property type="project" value="UniProtKB-EC"/>
</dbReference>
<proteinExistence type="inferred from homology"/>
<evidence type="ECO:0000256" key="8">
    <source>
        <dbReference type="RuleBase" id="RU362042"/>
    </source>
</evidence>
<keyword evidence="6 8" id="KW-0378">Hydrolase</keyword>
<dbReference type="InterPro" id="IPR036286">
    <property type="entry name" value="LexA/Signal_pep-like_sf"/>
</dbReference>
<dbReference type="PRINTS" id="PR00727">
    <property type="entry name" value="LEADERPTASE"/>
</dbReference>
<dbReference type="GO" id="GO:0006465">
    <property type="term" value="P:signal peptide processing"/>
    <property type="evidence" value="ECO:0007669"/>
    <property type="project" value="InterPro"/>
</dbReference>
<dbReference type="NCBIfam" id="TIGR02227">
    <property type="entry name" value="sigpep_I_bact"/>
    <property type="match status" value="1"/>
</dbReference>
<dbReference type="OrthoDB" id="9802919at2"/>
<dbReference type="PANTHER" id="PTHR43390:SF1">
    <property type="entry name" value="CHLOROPLAST PROCESSING PEPTIDASE"/>
    <property type="match status" value="1"/>
</dbReference>
<evidence type="ECO:0000259" key="9">
    <source>
        <dbReference type="Pfam" id="PF10502"/>
    </source>
</evidence>
<feature type="active site" evidence="7">
    <location>
        <position position="90"/>
    </location>
</feature>
<dbReference type="PROSITE" id="PS00761">
    <property type="entry name" value="SPASE_I_3"/>
    <property type="match status" value="1"/>
</dbReference>
<dbReference type="InterPro" id="IPR019756">
    <property type="entry name" value="Pept_S26A_signal_pept_1_Ser-AS"/>
</dbReference>
<keyword evidence="8" id="KW-1133">Transmembrane helix</keyword>
<keyword evidence="8" id="KW-0472">Membrane</keyword>
<dbReference type="RefSeq" id="WP_109725048.1">
    <property type="nucleotide sequence ID" value="NZ_QGDI01000001.1"/>
</dbReference>
<comment type="subcellular location">
    <subcellularLocation>
        <location evidence="2">Cell membrane</location>
        <topology evidence="2">Single-pass type II membrane protein</topology>
    </subcellularLocation>
    <subcellularLocation>
        <location evidence="8">Membrane</location>
        <topology evidence="8">Single-pass type II membrane protein</topology>
    </subcellularLocation>
</comment>
<evidence type="ECO:0000313" key="11">
    <source>
        <dbReference type="Proteomes" id="UP000245720"/>
    </source>
</evidence>
<evidence type="ECO:0000256" key="5">
    <source>
        <dbReference type="ARBA" id="ARBA00022670"/>
    </source>
</evidence>
<keyword evidence="8" id="KW-0812">Transmembrane</keyword>
<reference evidence="10 11" key="1">
    <citation type="submission" date="2018-05" db="EMBL/GenBank/DDBJ databases">
        <title>The Hungate 1000. A catalogue of reference genomes from the rumen microbiome.</title>
        <authorList>
            <person name="Kelly W."/>
        </authorList>
    </citation>
    <scope>NUCLEOTIDE SEQUENCE [LARGE SCALE GENOMIC DNA]</scope>
    <source>
        <strain evidence="10 11">SAb67</strain>
    </source>
</reference>
<comment type="caution">
    <text evidence="10">The sequence shown here is derived from an EMBL/GenBank/DDBJ whole genome shotgun (WGS) entry which is preliminary data.</text>
</comment>
<dbReference type="Pfam" id="PF10502">
    <property type="entry name" value="Peptidase_S26"/>
    <property type="match status" value="1"/>
</dbReference>
<dbReference type="InterPro" id="IPR019533">
    <property type="entry name" value="Peptidase_S26"/>
</dbReference>
<evidence type="ECO:0000256" key="3">
    <source>
        <dbReference type="ARBA" id="ARBA00009370"/>
    </source>
</evidence>
<dbReference type="SUPFAM" id="SSF51306">
    <property type="entry name" value="LexA/Signal peptidase"/>
    <property type="match status" value="1"/>
</dbReference>
<evidence type="ECO:0000256" key="6">
    <source>
        <dbReference type="ARBA" id="ARBA00022801"/>
    </source>
</evidence>
<sequence length="189" mass="21029">MIKKIIGFCETLLITFFVVSMVFTFCFATYTIDGESMESTLSRGDTVLVSKIHLSVKQGDIVIARTDKSVTLDDSGEITSKKVVEKLIVKRVIAAEGQTIDFDFGRGKVYVDGNELREEYASGLTHLDEGAFTGKYPVKVPEGYVFVMGDNRRNSLDSRSSELGFVSVKDIEGEVIWRMAPSERFGKLD</sequence>
<evidence type="ECO:0000256" key="1">
    <source>
        <dbReference type="ARBA" id="ARBA00000677"/>
    </source>
</evidence>
<comment type="similarity">
    <text evidence="3 8">Belongs to the peptidase S26 family.</text>
</comment>
<dbReference type="GO" id="GO:0004252">
    <property type="term" value="F:serine-type endopeptidase activity"/>
    <property type="evidence" value="ECO:0007669"/>
    <property type="project" value="InterPro"/>
</dbReference>
<dbReference type="Gene3D" id="2.10.109.10">
    <property type="entry name" value="Umud Fragment, subunit A"/>
    <property type="match status" value="1"/>
</dbReference>
<dbReference type="Proteomes" id="UP000245720">
    <property type="component" value="Unassembled WGS sequence"/>
</dbReference>
<dbReference type="EC" id="3.4.21.89" evidence="4 8"/>
<gene>
    <name evidence="10" type="ORF">IE37_00126</name>
</gene>
<dbReference type="PANTHER" id="PTHR43390">
    <property type="entry name" value="SIGNAL PEPTIDASE I"/>
    <property type="match status" value="1"/>
</dbReference>
<dbReference type="EMBL" id="QGDI01000001">
    <property type="protein sequence ID" value="PWJ15232.1"/>
    <property type="molecule type" value="Genomic_DNA"/>
</dbReference>
<keyword evidence="5 8" id="KW-0645">Protease</keyword>
<feature type="domain" description="Peptidase S26" evidence="9">
    <location>
        <begin position="8"/>
        <end position="178"/>
    </location>
</feature>
<feature type="transmembrane region" description="Helical" evidence="8">
    <location>
        <begin position="12"/>
        <end position="32"/>
    </location>
</feature>
<comment type="catalytic activity">
    <reaction evidence="1 8">
        <text>Cleavage of hydrophobic, N-terminal signal or leader sequences from secreted and periplasmic proteins.</text>
        <dbReference type="EC" id="3.4.21.89"/>
    </reaction>
</comment>
<dbReference type="InterPro" id="IPR000223">
    <property type="entry name" value="Pept_S26A_signal_pept_1"/>
</dbReference>
<accession>A0A315Y496</accession>
<evidence type="ECO:0000256" key="4">
    <source>
        <dbReference type="ARBA" id="ARBA00013208"/>
    </source>
</evidence>
<organism evidence="10 11">
    <name type="scientific">Ruminococcus flavefaciens</name>
    <dbReference type="NCBI Taxonomy" id="1265"/>
    <lineage>
        <taxon>Bacteria</taxon>
        <taxon>Bacillati</taxon>
        <taxon>Bacillota</taxon>
        <taxon>Clostridia</taxon>
        <taxon>Eubacteriales</taxon>
        <taxon>Oscillospiraceae</taxon>
        <taxon>Ruminococcus</taxon>
    </lineage>
</organism>
<dbReference type="GO" id="GO:0005886">
    <property type="term" value="C:plasma membrane"/>
    <property type="evidence" value="ECO:0007669"/>
    <property type="project" value="UniProtKB-SubCell"/>
</dbReference>